<evidence type="ECO:0000256" key="3">
    <source>
        <dbReference type="ARBA" id="ARBA00022729"/>
    </source>
</evidence>
<feature type="chain" id="PRO_5036771029" evidence="7">
    <location>
        <begin position="21"/>
        <end position="45"/>
    </location>
</feature>
<dbReference type="PROSITE" id="PS51257">
    <property type="entry name" value="PROKAR_LIPOPROTEIN"/>
    <property type="match status" value="1"/>
</dbReference>
<evidence type="ECO:0000256" key="4">
    <source>
        <dbReference type="ARBA" id="ARBA00023136"/>
    </source>
</evidence>
<evidence type="ECO:0000256" key="6">
    <source>
        <dbReference type="ARBA" id="ARBA00023288"/>
    </source>
</evidence>
<comment type="similarity">
    <text evidence="1">Belongs to the EcnA/EcnB lipoprotein family.</text>
</comment>
<evidence type="ECO:0000256" key="2">
    <source>
        <dbReference type="ARBA" id="ARBA00022475"/>
    </source>
</evidence>
<dbReference type="GO" id="GO:0009636">
    <property type="term" value="P:response to toxic substance"/>
    <property type="evidence" value="ECO:0007669"/>
    <property type="project" value="InterPro"/>
</dbReference>
<accession>A0A931I2Y5</accession>
<keyword evidence="9" id="KW-1185">Reference proteome</keyword>
<sequence length="45" mass="4672">MKASRFIVLGVVVAASLGLAACDKTVRGVGQDIRDTGQAVEQQVN</sequence>
<keyword evidence="5" id="KW-0564">Palmitate</keyword>
<dbReference type="Pfam" id="PF08085">
    <property type="entry name" value="Entericidin"/>
    <property type="match status" value="1"/>
</dbReference>
<evidence type="ECO:0000256" key="7">
    <source>
        <dbReference type="SAM" id="SignalP"/>
    </source>
</evidence>
<dbReference type="RefSeq" id="WP_197312371.1">
    <property type="nucleotide sequence ID" value="NZ_JADZLT010000054.1"/>
</dbReference>
<dbReference type="AlphaFoldDB" id="A0A931I2Y5"/>
<keyword evidence="6 8" id="KW-0449">Lipoprotein</keyword>
<comment type="caution">
    <text evidence="8">The sequence shown here is derived from an EMBL/GenBank/DDBJ whole genome shotgun (WGS) entry which is preliminary data.</text>
</comment>
<keyword evidence="3 7" id="KW-0732">Signal</keyword>
<gene>
    <name evidence="8" type="ORF">I5731_15775</name>
</gene>
<keyword evidence="2" id="KW-1003">Cell membrane</keyword>
<dbReference type="EMBL" id="JADZLT010000054">
    <property type="protein sequence ID" value="MBH0239282.1"/>
    <property type="molecule type" value="Genomic_DNA"/>
</dbReference>
<dbReference type="GO" id="GO:0016020">
    <property type="term" value="C:membrane"/>
    <property type="evidence" value="ECO:0007669"/>
    <property type="project" value="InterPro"/>
</dbReference>
<evidence type="ECO:0000256" key="5">
    <source>
        <dbReference type="ARBA" id="ARBA00023139"/>
    </source>
</evidence>
<keyword evidence="4" id="KW-0472">Membrane</keyword>
<organism evidence="8 9">
    <name type="scientific">Methylobrevis albus</name>
    <dbReference type="NCBI Taxonomy" id="2793297"/>
    <lineage>
        <taxon>Bacteria</taxon>
        <taxon>Pseudomonadati</taxon>
        <taxon>Pseudomonadota</taxon>
        <taxon>Alphaproteobacteria</taxon>
        <taxon>Hyphomicrobiales</taxon>
        <taxon>Pleomorphomonadaceae</taxon>
        <taxon>Methylobrevis</taxon>
    </lineage>
</organism>
<evidence type="ECO:0000313" key="8">
    <source>
        <dbReference type="EMBL" id="MBH0239282.1"/>
    </source>
</evidence>
<proteinExistence type="inferred from homology"/>
<name>A0A931I2Y5_9HYPH</name>
<reference evidence="8" key="1">
    <citation type="submission" date="2020-12" db="EMBL/GenBank/DDBJ databases">
        <title>Methylobrevis albus sp. nov., isolated from fresh water lack sediment.</title>
        <authorList>
            <person name="Zou Q."/>
        </authorList>
    </citation>
    <scope>NUCLEOTIDE SEQUENCE</scope>
    <source>
        <strain evidence="8">L22</strain>
    </source>
</reference>
<evidence type="ECO:0000313" key="9">
    <source>
        <dbReference type="Proteomes" id="UP000631694"/>
    </source>
</evidence>
<protein>
    <submittedName>
        <fullName evidence="8">Entericidin A/B family lipoprotein</fullName>
    </submittedName>
</protein>
<dbReference type="InterPro" id="IPR012556">
    <property type="entry name" value="Entericidin"/>
</dbReference>
<evidence type="ECO:0000256" key="1">
    <source>
        <dbReference type="ARBA" id="ARBA00010296"/>
    </source>
</evidence>
<feature type="signal peptide" evidence="7">
    <location>
        <begin position="1"/>
        <end position="20"/>
    </location>
</feature>
<dbReference type="Proteomes" id="UP000631694">
    <property type="component" value="Unassembled WGS sequence"/>
</dbReference>